<proteinExistence type="inferred from homology"/>
<organism evidence="2 3">
    <name type="scientific">Candidatus Thiothrix singaporensis</name>
    <dbReference type="NCBI Taxonomy" id="2799669"/>
    <lineage>
        <taxon>Bacteria</taxon>
        <taxon>Pseudomonadati</taxon>
        <taxon>Pseudomonadota</taxon>
        <taxon>Gammaproteobacteria</taxon>
        <taxon>Thiotrichales</taxon>
        <taxon>Thiotrichaceae</taxon>
        <taxon>Thiothrix</taxon>
    </lineage>
</organism>
<evidence type="ECO:0000256" key="1">
    <source>
        <dbReference type="ARBA" id="ARBA00009981"/>
    </source>
</evidence>
<dbReference type="AlphaFoldDB" id="A0A7L6ASJ2"/>
<dbReference type="Gene3D" id="3.40.1620.10">
    <property type="entry name" value="YefM-like domain"/>
    <property type="match status" value="1"/>
</dbReference>
<protein>
    <submittedName>
        <fullName evidence="2">Type II toxin-antitoxin system prevent-host-death family antitoxin</fullName>
    </submittedName>
</protein>
<dbReference type="SUPFAM" id="SSF143120">
    <property type="entry name" value="YefM-like"/>
    <property type="match status" value="1"/>
</dbReference>
<keyword evidence="3" id="KW-1185">Reference proteome</keyword>
<dbReference type="NCBIfam" id="TIGR01552">
    <property type="entry name" value="phd_fam"/>
    <property type="match status" value="1"/>
</dbReference>
<accession>A0A7L6ASJ2</accession>
<evidence type="ECO:0000313" key="2">
    <source>
        <dbReference type="EMBL" id="QLQ32079.1"/>
    </source>
</evidence>
<dbReference type="Proteomes" id="UP000510621">
    <property type="component" value="Chromosome"/>
</dbReference>
<sequence length="88" mass="10205">MQVLPAAEIKNRFGRVSNIVKSGEPVTITQYGEPTMMLLPSKLRRKHYGFITPANQARRRMDCYAGWKSANRKFPRKRKPFPLKKSIN</sequence>
<dbReference type="EMBL" id="CP059265">
    <property type="protein sequence ID" value="QLQ32079.1"/>
    <property type="molecule type" value="Genomic_DNA"/>
</dbReference>
<gene>
    <name evidence="2" type="ORF">HZT40_11320</name>
</gene>
<reference evidence="2" key="1">
    <citation type="submission" date="2020-06" db="EMBL/GenBank/DDBJ databases">
        <title>Analysis procedures for assessing recovery of high quality, complete, closed genomes from Nanopore long read metagenome sequencing.</title>
        <authorList>
            <person name="Bessarab I."/>
            <person name="Arumugam K."/>
            <person name="Haryono M."/>
            <person name="Liu X."/>
            <person name="Roy S."/>
            <person name="Zuniga-Montanez R.E."/>
            <person name="Qiu G."/>
            <person name="Drautz-Moses D.I."/>
            <person name="Law Y.Y."/>
            <person name="Wuertz S."/>
            <person name="Lauro F.M."/>
            <person name="Huson D.H."/>
            <person name="Williams R.B."/>
        </authorList>
    </citation>
    <scope>NUCLEOTIDE SEQUENCE [LARGE SCALE GENOMIC DNA]</scope>
    <source>
        <strain evidence="2">SSD2</strain>
    </source>
</reference>
<name>A0A7L6ASJ2_9GAMM</name>
<dbReference type="KEGG" id="this:HZT40_11320"/>
<evidence type="ECO:0000313" key="3">
    <source>
        <dbReference type="Proteomes" id="UP000510621"/>
    </source>
</evidence>
<comment type="similarity">
    <text evidence="1">Belongs to the phD/YefM antitoxin family.</text>
</comment>
<dbReference type="InterPro" id="IPR036165">
    <property type="entry name" value="YefM-like_sf"/>
</dbReference>